<evidence type="ECO:0000313" key="4">
    <source>
        <dbReference type="Proteomes" id="UP000198804"/>
    </source>
</evidence>
<dbReference type="Proteomes" id="UP000198804">
    <property type="component" value="Unassembled WGS sequence"/>
</dbReference>
<evidence type="ECO:0000259" key="2">
    <source>
        <dbReference type="Pfam" id="PF09851"/>
    </source>
</evidence>
<gene>
    <name evidence="3" type="ORF">SAMN04488125_105156</name>
</gene>
<reference evidence="4" key="1">
    <citation type="submission" date="2016-10" db="EMBL/GenBank/DDBJ databases">
        <authorList>
            <person name="Varghese N."/>
            <person name="Submissions S."/>
        </authorList>
    </citation>
    <scope>NUCLEOTIDE SEQUENCE [LARGE SCALE GENOMIC DNA]</scope>
    <source>
        <strain evidence="4">CGMCC 1.6474</strain>
    </source>
</reference>
<dbReference type="STRING" id="414703.SAMN04488125_105156"/>
<proteinExistence type="predicted"/>
<dbReference type="EMBL" id="FOSV01000005">
    <property type="protein sequence ID" value="SFK88012.1"/>
    <property type="molecule type" value="Genomic_DNA"/>
</dbReference>
<dbReference type="RefSeq" id="WP_091944246.1">
    <property type="nucleotide sequence ID" value="NZ_FOSV01000005.1"/>
</dbReference>
<feature type="domain" description="SHOCT" evidence="2">
    <location>
        <begin position="228"/>
        <end position="253"/>
    </location>
</feature>
<organism evidence="3 4">
    <name type="scientific">Methylorubrum salsuginis</name>
    <dbReference type="NCBI Taxonomy" id="414703"/>
    <lineage>
        <taxon>Bacteria</taxon>
        <taxon>Pseudomonadati</taxon>
        <taxon>Pseudomonadota</taxon>
        <taxon>Alphaproteobacteria</taxon>
        <taxon>Hyphomicrobiales</taxon>
        <taxon>Methylobacteriaceae</taxon>
        <taxon>Methylorubrum</taxon>
    </lineage>
</organism>
<evidence type="ECO:0000313" key="3">
    <source>
        <dbReference type="EMBL" id="SFK88012.1"/>
    </source>
</evidence>
<accession>A0A1I4D3C1</accession>
<dbReference type="InterPro" id="IPR018649">
    <property type="entry name" value="SHOCT"/>
</dbReference>
<dbReference type="AlphaFoldDB" id="A0A1I4D3C1"/>
<dbReference type="OrthoDB" id="1778949at2"/>
<dbReference type="Pfam" id="PF09851">
    <property type="entry name" value="SHOCT"/>
    <property type="match status" value="1"/>
</dbReference>
<name>A0A1I4D3C1_9HYPH</name>
<protein>
    <submittedName>
        <fullName evidence="3">Short C-terminal domain-containing protein</fullName>
    </submittedName>
</protein>
<feature type="region of interest" description="Disordered" evidence="1">
    <location>
        <begin position="180"/>
        <end position="222"/>
    </location>
</feature>
<sequence length="256" mass="26723">MGEDGTERRVNPRAIAERHGVSAEAVEHLARALATGHGNMAQFDHPELGGLGQWSRGGMIMVGRMNDHALKARVDALCTELAATLPLPETHGVPGAGNWWPDGLGVPSSVGAQDGTRYAFFPASRRLAVETGGQIKLYDLGERVVTGVSQQQGAGGSFRFSGPAGSFALDDLTPVEAAAQAENATPPVPAEPSPAPPPEPALAPHPEPPSPPRAAASPSGADEILTILERLAELHRKGVLTDAEFAQKKAELLARL</sequence>
<keyword evidence="4" id="KW-1185">Reference proteome</keyword>
<feature type="compositionally biased region" description="Pro residues" evidence="1">
    <location>
        <begin position="186"/>
        <end position="212"/>
    </location>
</feature>
<evidence type="ECO:0000256" key="1">
    <source>
        <dbReference type="SAM" id="MobiDB-lite"/>
    </source>
</evidence>